<evidence type="ECO:0000256" key="5">
    <source>
        <dbReference type="ARBA" id="ARBA00023242"/>
    </source>
</evidence>
<evidence type="ECO:0000256" key="6">
    <source>
        <dbReference type="ARBA" id="ARBA00025751"/>
    </source>
</evidence>
<evidence type="ECO:0000313" key="9">
    <source>
        <dbReference type="EMBL" id="KAK3907942.1"/>
    </source>
</evidence>
<dbReference type="GO" id="GO:0005666">
    <property type="term" value="C:RNA polymerase III complex"/>
    <property type="evidence" value="ECO:0007669"/>
    <property type="project" value="TreeGrafter"/>
</dbReference>
<dbReference type="AlphaFoldDB" id="A0AAE1L7K2"/>
<sequence>MKLAELAGDEAYGDKSRTFVFQEEGHTLGNALRCIIVRYPEVVFCGYTVPHPAEAKMHFRIQTNGPRAVDILRRGLEDLSKVCDHTTSVFQEKVTAFKATNAS</sequence>
<name>A0AAE1L7K2_9NEOP</name>
<dbReference type="Proteomes" id="UP001219518">
    <property type="component" value="Unassembled WGS sequence"/>
</dbReference>
<reference evidence="9" key="2">
    <citation type="journal article" date="2023" name="BMC Genomics">
        <title>Pest status, molecular evolution, and epigenetic factors derived from the genome assembly of Frankliniella fusca, a thysanopteran phytovirus vector.</title>
        <authorList>
            <person name="Catto M.A."/>
            <person name="Labadie P.E."/>
            <person name="Jacobson A.L."/>
            <person name="Kennedy G.G."/>
            <person name="Srinivasan R."/>
            <person name="Hunt B.G."/>
        </authorList>
    </citation>
    <scope>NUCLEOTIDE SEQUENCE</scope>
    <source>
        <strain evidence="9">PL_HMW_Pooled</strain>
    </source>
</reference>
<evidence type="ECO:0000256" key="2">
    <source>
        <dbReference type="ARBA" id="ARBA00022079"/>
    </source>
</evidence>
<dbReference type="GO" id="GO:0006362">
    <property type="term" value="P:transcription elongation by RNA polymerase I"/>
    <property type="evidence" value="ECO:0007669"/>
    <property type="project" value="TreeGrafter"/>
</dbReference>
<dbReference type="InterPro" id="IPR022905">
    <property type="entry name" value="Rpo11-like"/>
</dbReference>
<dbReference type="FunFam" id="3.30.1360.10:FF:000006">
    <property type="entry name" value="DNA-directed RNA polymerases I and III subunit RPAC2"/>
    <property type="match status" value="1"/>
</dbReference>
<evidence type="ECO:0000256" key="1">
    <source>
        <dbReference type="ARBA" id="ARBA00004123"/>
    </source>
</evidence>
<accession>A0AAE1L7K2</accession>
<dbReference type="InterPro" id="IPR008193">
    <property type="entry name" value="RNA_pol_Rpb11_13-16kDa_CS"/>
</dbReference>
<dbReference type="GO" id="GO:0003677">
    <property type="term" value="F:DNA binding"/>
    <property type="evidence" value="ECO:0007669"/>
    <property type="project" value="InterPro"/>
</dbReference>
<comment type="subcellular location">
    <subcellularLocation>
        <location evidence="1">Nucleus</location>
    </subcellularLocation>
</comment>
<keyword evidence="5" id="KW-0539">Nucleus</keyword>
<dbReference type="Pfam" id="PF13656">
    <property type="entry name" value="RNA_pol_L_2"/>
    <property type="match status" value="1"/>
</dbReference>
<dbReference type="PANTHER" id="PTHR13946:SF28">
    <property type="entry name" value="DNA-DIRECTED RNA POLYMERASES I AND III SUBUNIT RPAC2"/>
    <property type="match status" value="1"/>
</dbReference>
<keyword evidence="4" id="KW-0804">Transcription</keyword>
<dbReference type="GO" id="GO:0046983">
    <property type="term" value="F:protein dimerization activity"/>
    <property type="evidence" value="ECO:0007669"/>
    <property type="project" value="InterPro"/>
</dbReference>
<dbReference type="Gene3D" id="3.30.1360.10">
    <property type="entry name" value="RNA polymerase, RBP11-like subunit"/>
    <property type="match status" value="1"/>
</dbReference>
<reference evidence="9" key="1">
    <citation type="submission" date="2021-07" db="EMBL/GenBank/DDBJ databases">
        <authorList>
            <person name="Catto M.A."/>
            <person name="Jacobson A."/>
            <person name="Kennedy G."/>
            <person name="Labadie P."/>
            <person name="Hunt B.G."/>
            <person name="Srinivasan R."/>
        </authorList>
    </citation>
    <scope>NUCLEOTIDE SEQUENCE</scope>
    <source>
        <strain evidence="9">PL_HMW_Pooled</strain>
        <tissue evidence="9">Head</tissue>
    </source>
</reference>
<dbReference type="InterPro" id="IPR033898">
    <property type="entry name" value="RNAP_AC19"/>
</dbReference>
<dbReference type="GO" id="GO:0003899">
    <property type="term" value="F:DNA-directed RNA polymerase activity"/>
    <property type="evidence" value="ECO:0007669"/>
    <property type="project" value="InterPro"/>
</dbReference>
<organism evidence="9 10">
    <name type="scientific">Frankliniella fusca</name>
    <dbReference type="NCBI Taxonomy" id="407009"/>
    <lineage>
        <taxon>Eukaryota</taxon>
        <taxon>Metazoa</taxon>
        <taxon>Ecdysozoa</taxon>
        <taxon>Arthropoda</taxon>
        <taxon>Hexapoda</taxon>
        <taxon>Insecta</taxon>
        <taxon>Pterygota</taxon>
        <taxon>Neoptera</taxon>
        <taxon>Paraneoptera</taxon>
        <taxon>Thysanoptera</taxon>
        <taxon>Terebrantia</taxon>
        <taxon>Thripoidea</taxon>
        <taxon>Thripidae</taxon>
        <taxon>Frankliniella</taxon>
    </lineage>
</organism>
<dbReference type="GO" id="GO:0006383">
    <property type="term" value="P:transcription by RNA polymerase III"/>
    <property type="evidence" value="ECO:0007669"/>
    <property type="project" value="TreeGrafter"/>
</dbReference>
<dbReference type="HAMAP" id="MF_00261">
    <property type="entry name" value="RNApol_arch_Rpo11"/>
    <property type="match status" value="1"/>
</dbReference>
<dbReference type="InterPro" id="IPR036603">
    <property type="entry name" value="RBP11-like"/>
</dbReference>
<evidence type="ECO:0000256" key="4">
    <source>
        <dbReference type="ARBA" id="ARBA00023163"/>
    </source>
</evidence>
<dbReference type="PANTHER" id="PTHR13946">
    <property type="entry name" value="DNA-DIRECTED RNA POLYMERASE I,II,III"/>
    <property type="match status" value="1"/>
</dbReference>
<keyword evidence="10" id="KW-1185">Reference proteome</keyword>
<gene>
    <name evidence="9" type="ORF">KUF71_018579</name>
</gene>
<evidence type="ECO:0000256" key="7">
    <source>
        <dbReference type="ARBA" id="ARBA00031757"/>
    </source>
</evidence>
<comment type="similarity">
    <text evidence="6">Belongs to the archaeal Rpo11/eukaryotic RPB11/RPC19 RNA polymerase subunit family.</text>
</comment>
<dbReference type="SUPFAM" id="SSF55257">
    <property type="entry name" value="RBP11-like subunits of RNA polymerase"/>
    <property type="match status" value="1"/>
</dbReference>
<dbReference type="CDD" id="cd07029">
    <property type="entry name" value="RNAP_I_III_AC19"/>
    <property type="match status" value="1"/>
</dbReference>
<dbReference type="PROSITE" id="PS01154">
    <property type="entry name" value="RNA_POL_L_13KD"/>
    <property type="match status" value="1"/>
</dbReference>
<dbReference type="InterPro" id="IPR009025">
    <property type="entry name" value="RBP11-like_dimer"/>
</dbReference>
<proteinExistence type="inferred from homology"/>
<dbReference type="EMBL" id="JAHWGI010000026">
    <property type="protein sequence ID" value="KAK3907942.1"/>
    <property type="molecule type" value="Genomic_DNA"/>
</dbReference>
<keyword evidence="3 9" id="KW-0240">DNA-directed RNA polymerase</keyword>
<evidence type="ECO:0000259" key="8">
    <source>
        <dbReference type="Pfam" id="PF13656"/>
    </source>
</evidence>
<protein>
    <recommendedName>
        <fullName evidence="2">DNA-directed RNA polymerases I and III subunit RPAC2</fullName>
    </recommendedName>
    <alternativeName>
        <fullName evidence="7">DNA-directed RNA polymerase I subunit D</fullName>
    </alternativeName>
</protein>
<feature type="domain" description="DNA-directed RNA polymerase RBP11-like dimerisation" evidence="8">
    <location>
        <begin position="18"/>
        <end position="87"/>
    </location>
</feature>
<evidence type="ECO:0000313" key="10">
    <source>
        <dbReference type="Proteomes" id="UP001219518"/>
    </source>
</evidence>
<dbReference type="GO" id="GO:0005736">
    <property type="term" value="C:RNA polymerase I complex"/>
    <property type="evidence" value="ECO:0007669"/>
    <property type="project" value="TreeGrafter"/>
</dbReference>
<evidence type="ECO:0000256" key="3">
    <source>
        <dbReference type="ARBA" id="ARBA00022478"/>
    </source>
</evidence>
<comment type="caution">
    <text evidence="9">The sequence shown here is derived from an EMBL/GenBank/DDBJ whole genome shotgun (WGS) entry which is preliminary data.</text>
</comment>